<feature type="transmembrane region" description="Helical" evidence="1">
    <location>
        <begin position="111"/>
        <end position="135"/>
    </location>
</feature>
<organism evidence="2 3">
    <name type="scientific">Cellulophaga algicola (strain DSM 14237 / IC166 / ACAM 630)</name>
    <dbReference type="NCBI Taxonomy" id="688270"/>
    <lineage>
        <taxon>Bacteria</taxon>
        <taxon>Pseudomonadati</taxon>
        <taxon>Bacteroidota</taxon>
        <taxon>Flavobacteriia</taxon>
        <taxon>Flavobacteriales</taxon>
        <taxon>Flavobacteriaceae</taxon>
        <taxon>Cellulophaga</taxon>
    </lineage>
</organism>
<keyword evidence="1" id="KW-1133">Transmembrane helix</keyword>
<dbReference type="AlphaFoldDB" id="E6XBB6"/>
<accession>E6XBB6</accession>
<keyword evidence="1" id="KW-0812">Transmembrane</keyword>
<dbReference type="InterPro" id="IPR011989">
    <property type="entry name" value="ARM-like"/>
</dbReference>
<evidence type="ECO:0000313" key="2">
    <source>
        <dbReference type="EMBL" id="ADV49980.1"/>
    </source>
</evidence>
<feature type="transmembrane region" description="Helical" evidence="1">
    <location>
        <begin position="21"/>
        <end position="41"/>
    </location>
</feature>
<feature type="transmembrane region" description="Helical" evidence="1">
    <location>
        <begin position="389"/>
        <end position="408"/>
    </location>
</feature>
<dbReference type="PANTHER" id="PTHR43596">
    <property type="entry name" value="ADP,ATP CARRIER PROTEIN"/>
    <property type="match status" value="1"/>
</dbReference>
<dbReference type="HOGENOM" id="CLU_310337_0_0_10"/>
<dbReference type="SUPFAM" id="SSF48371">
    <property type="entry name" value="ARM repeat"/>
    <property type="match status" value="1"/>
</dbReference>
<keyword evidence="3" id="KW-1185">Reference proteome</keyword>
<proteinExistence type="predicted"/>
<dbReference type="Gene3D" id="1.20.1250.20">
    <property type="entry name" value="MFS general substrate transporter like domains"/>
    <property type="match status" value="1"/>
</dbReference>
<feature type="transmembrane region" description="Helical" evidence="1">
    <location>
        <begin position="147"/>
        <end position="166"/>
    </location>
</feature>
<feature type="transmembrane region" description="Helical" evidence="1">
    <location>
        <begin position="229"/>
        <end position="247"/>
    </location>
</feature>
<feature type="transmembrane region" description="Helical" evidence="1">
    <location>
        <begin position="267"/>
        <end position="287"/>
    </location>
</feature>
<dbReference type="InterPro" id="IPR036259">
    <property type="entry name" value="MFS_trans_sf"/>
</dbReference>
<sequence>MFLNLIKKTFDIREGEFKISFYMLAYIFLVIASLLIIKPTVNALFLSELGIENLPLAFLLVAATAIISSYAYSRALARYSLKKIIRFTLFVSIILIVVLALLLRFHLLNKWALYFFYVWVAIHAVLSASQFWVMANLVYNAREAKRLFGFIGSGAILGGILGGYLTSLLAPLIGNENVIFIAALFLGICILLLNKIWKARVIKLNTFKQKKRTGVREVKPITLIKNSKHLTYLAGIVGVSVIVAKLVDYLYSDFASASIPDPDELASFFAFWFSTFNLLSLLIQLFFTQRVVGVWGVGFSLMLLPLGIFAGAALFFVIPELSVIIFIKAVDGTLKQSIHKSATELLSLPLPFDLKNKTKSFIDVVVDSVATGIAGFILIFAIKGLELPVYYITSIIILLVGVWMFFIYKVRQEYFQTFRENLAELANIKLKDTTNTKNVSVVAGMKSVFKSGSEGQILFMLQKLQEINDKRFIKEVELLVDHPSVKVKTAAIQSLYFLNSNSMIAQIPTLLQSDDEDLVEATLAYLLLHAQKNENIVFDVYLEDKKPLIATTALVSLARESRDNYSLRTNYKLHDRIKREISVVKENENDLERLQLLLKTVGAANISEFHYFIHDYLLYPNEAVQKTAIIAAGQTLSPEFIPLVVAFLPSKSLRYTTIMALQNYGQQVQHTLLEMIKAHTVSIEIARFIPLVFKAFHSQDSVRCLFQLLEDKDLAVRLAAIRALSDLKTDYPNLHFNNSKIVASIYDECKLYHNTLSAMHTQIIVSYRNRKKSKEIISEAERDARASLLELLERRLDAGLERIFKLLGLKYKQNDITIAYAGLVSEKQEARTNAIEFLDNLLSGELKRKLLPIIESSAVDVTSEEVIHQFKQKIGTELECFQLLLEANDQKLKLAVFFLMGKQQDKKYLPLLKKYLEEDNFKIRSFAQEAIDELENVKNEL</sequence>
<dbReference type="eggNOG" id="COG1413">
    <property type="taxonomic scope" value="Bacteria"/>
</dbReference>
<feature type="transmembrane region" description="Helical" evidence="1">
    <location>
        <begin position="84"/>
        <end position="105"/>
    </location>
</feature>
<dbReference type="EMBL" id="CP002453">
    <property type="protein sequence ID" value="ADV49980.1"/>
    <property type="molecule type" value="Genomic_DNA"/>
</dbReference>
<dbReference type="RefSeq" id="WP_013551451.1">
    <property type="nucleotide sequence ID" value="NC_014934.1"/>
</dbReference>
<dbReference type="PANTHER" id="PTHR43596:SF1">
    <property type="entry name" value="ADP,ATP CARRIER PROTEIN"/>
    <property type="match status" value="1"/>
</dbReference>
<dbReference type="Gene3D" id="1.25.10.10">
    <property type="entry name" value="Leucine-rich Repeat Variant"/>
    <property type="match status" value="2"/>
</dbReference>
<dbReference type="KEGG" id="cao:Celal_2696"/>
<evidence type="ECO:0000256" key="1">
    <source>
        <dbReference type="SAM" id="Phobius"/>
    </source>
</evidence>
<reference evidence="2 3" key="1">
    <citation type="journal article" date="2010" name="Stand. Genomic Sci.">
        <title>Complete genome sequence of Cellulophaga algicola type strain (IC166).</title>
        <authorList>
            <person name="Abt B."/>
            <person name="Lu M."/>
            <person name="Misra M."/>
            <person name="Han C."/>
            <person name="Nolan M."/>
            <person name="Lucas S."/>
            <person name="Hammon N."/>
            <person name="Deshpande S."/>
            <person name="Cheng J.F."/>
            <person name="Tapia R."/>
            <person name="Goodwin L."/>
            <person name="Pitluck S."/>
            <person name="Liolios K."/>
            <person name="Pagani I."/>
            <person name="Ivanova N."/>
            <person name="Mavromatis K."/>
            <person name="Ovchinikova G."/>
            <person name="Pati A."/>
            <person name="Chen A."/>
            <person name="Palaniappan K."/>
            <person name="Land M."/>
            <person name="Hauser L."/>
            <person name="Chang Y.J."/>
            <person name="Jeffries C.D."/>
            <person name="Detter J.C."/>
            <person name="Brambilla E."/>
            <person name="Rohde M."/>
            <person name="Tindall B.J."/>
            <person name="Goker M."/>
            <person name="Woyke T."/>
            <person name="Bristow J."/>
            <person name="Eisen J.A."/>
            <person name="Markowitz V."/>
            <person name="Hugenholtz P."/>
            <person name="Kyrpides N.C."/>
            <person name="Klenk H.P."/>
            <person name="Lapidus A."/>
        </authorList>
    </citation>
    <scope>NUCLEOTIDE SEQUENCE [LARGE SCALE GENOMIC DNA]</scope>
    <source>
        <strain evidence="3">DSM 14237 / IC166 / ACAM 630</strain>
    </source>
</reference>
<evidence type="ECO:0000313" key="3">
    <source>
        <dbReference type="Proteomes" id="UP000008634"/>
    </source>
</evidence>
<protein>
    <submittedName>
        <fullName evidence="2">HEAT domain containing protein</fullName>
    </submittedName>
</protein>
<gene>
    <name evidence="2" type="ordered locus">Celal_2696</name>
</gene>
<feature type="transmembrane region" description="Helical" evidence="1">
    <location>
        <begin position="294"/>
        <end position="318"/>
    </location>
</feature>
<keyword evidence="1" id="KW-0472">Membrane</keyword>
<feature type="transmembrane region" description="Helical" evidence="1">
    <location>
        <begin position="361"/>
        <end position="382"/>
    </location>
</feature>
<dbReference type="STRING" id="688270.Celal_2696"/>
<dbReference type="OrthoDB" id="1132709at2"/>
<name>E6XBB6_CELAD</name>
<feature type="transmembrane region" description="Helical" evidence="1">
    <location>
        <begin position="53"/>
        <end position="72"/>
    </location>
</feature>
<dbReference type="Proteomes" id="UP000008634">
    <property type="component" value="Chromosome"/>
</dbReference>
<dbReference type="SUPFAM" id="SSF103473">
    <property type="entry name" value="MFS general substrate transporter"/>
    <property type="match status" value="1"/>
</dbReference>
<dbReference type="InterPro" id="IPR016024">
    <property type="entry name" value="ARM-type_fold"/>
</dbReference>
<dbReference type="eggNOG" id="COG3202">
    <property type="taxonomic scope" value="Bacteria"/>
</dbReference>
<feature type="transmembrane region" description="Helical" evidence="1">
    <location>
        <begin position="178"/>
        <end position="197"/>
    </location>
</feature>